<protein>
    <submittedName>
        <fullName evidence="1">Uncharacterized protein</fullName>
    </submittedName>
</protein>
<reference evidence="1" key="1">
    <citation type="submission" date="2017-07" db="EMBL/GenBank/DDBJ databases">
        <title>Caenorhabditis latens genome sequence.</title>
        <authorList>
            <person name="Fierst J.L."/>
        </authorList>
    </citation>
    <scope>NUCLEOTIDE SEQUENCE [LARGE SCALE GENOMIC DNA]</scope>
    <source>
        <strain evidence="1">PX534</strain>
    </source>
</reference>
<accession>A0A260ZE06</accession>
<keyword evidence="2" id="KW-1185">Reference proteome</keyword>
<name>A0A260ZE06_9PELO</name>
<comment type="caution">
    <text evidence="1">The sequence shown here is derived from an EMBL/GenBank/DDBJ whole genome shotgun (WGS) entry which is preliminary data.</text>
</comment>
<proteinExistence type="predicted"/>
<evidence type="ECO:0000313" key="2">
    <source>
        <dbReference type="Proteomes" id="UP000216463"/>
    </source>
</evidence>
<organism evidence="1 2">
    <name type="scientific">Caenorhabditis latens</name>
    <dbReference type="NCBI Taxonomy" id="1503980"/>
    <lineage>
        <taxon>Eukaryota</taxon>
        <taxon>Metazoa</taxon>
        <taxon>Ecdysozoa</taxon>
        <taxon>Nematoda</taxon>
        <taxon>Chromadorea</taxon>
        <taxon>Rhabditida</taxon>
        <taxon>Rhabditina</taxon>
        <taxon>Rhabditomorpha</taxon>
        <taxon>Rhabditoidea</taxon>
        <taxon>Rhabditidae</taxon>
        <taxon>Peloderinae</taxon>
        <taxon>Caenorhabditis</taxon>
    </lineage>
</organism>
<feature type="non-terminal residue" evidence="1">
    <location>
        <position position="1"/>
    </location>
</feature>
<sequence length="111" mass="11526">MWAEAEVVTGVDAALARKMTTTSSMHAQRMCAAISSRSKDEKRVVGGGSVGGMAGRALLSLPSWWGEEASCVSVESESFEEAHNTHTDRPAAAVGLLPPTNAVGACCSDQC</sequence>
<gene>
    <name evidence="1" type="ORF">FL83_23745</name>
</gene>
<evidence type="ECO:0000313" key="1">
    <source>
        <dbReference type="EMBL" id="OZF83595.1"/>
    </source>
</evidence>
<dbReference type="AlphaFoldDB" id="A0A260ZE06"/>
<dbReference type="EMBL" id="NIPN01000545">
    <property type="protein sequence ID" value="OZF83595.1"/>
    <property type="molecule type" value="Genomic_DNA"/>
</dbReference>
<dbReference type="Proteomes" id="UP000216463">
    <property type="component" value="Unassembled WGS sequence"/>
</dbReference>